<reference evidence="1" key="1">
    <citation type="submission" date="2020-05" db="EMBL/GenBank/DDBJ databases">
        <title>Identification of trans-AT polyketide cluster in two marine bacteria, producers of a novel glutaramide-containing polyketide sesbanimide D and analogs.</title>
        <authorList>
            <person name="Kacar D."/>
            <person name="Rodriguez P."/>
            <person name="Canedo L."/>
            <person name="Gonzalez E."/>
            <person name="Galan B."/>
            <person name="De La Calle F."/>
            <person name="Garcia J.L."/>
        </authorList>
    </citation>
    <scope>NUCLEOTIDE SEQUENCE</scope>
    <source>
        <strain evidence="1">PHM038</strain>
    </source>
</reference>
<sequence length="152" mass="17097">MIKWIFVGIWMPLATVASGYGTQYWLNDQMAQGAAQQAKLGGLDYETVQPVNVPILKDGALQGYVVANLVFTADADVLRSLSVPPHPFLVDEAFRLLYADKALDFKHLERYDLDGLTKHLRQAVNARLGEDVVREVLVEEFNYFTKDDVVTH</sequence>
<evidence type="ECO:0000313" key="2">
    <source>
        <dbReference type="Proteomes" id="UP000598467"/>
    </source>
</evidence>
<dbReference type="EMBL" id="JABFCZ010000005">
    <property type="protein sequence ID" value="MBD1545708.1"/>
    <property type="molecule type" value="Genomic_DNA"/>
</dbReference>
<proteinExistence type="predicted"/>
<gene>
    <name evidence="1" type="ORF">HK439_05500</name>
</gene>
<organism evidence="1 2">
    <name type="scientific">Roseibium aggregatum</name>
    <dbReference type="NCBI Taxonomy" id="187304"/>
    <lineage>
        <taxon>Bacteria</taxon>
        <taxon>Pseudomonadati</taxon>
        <taxon>Pseudomonadota</taxon>
        <taxon>Alphaproteobacteria</taxon>
        <taxon>Hyphomicrobiales</taxon>
        <taxon>Stappiaceae</taxon>
        <taxon>Roseibium</taxon>
    </lineage>
</organism>
<protein>
    <submittedName>
        <fullName evidence="1">Uncharacterized protein</fullName>
    </submittedName>
</protein>
<name>A0A926S3V2_9HYPH</name>
<evidence type="ECO:0000313" key="1">
    <source>
        <dbReference type="EMBL" id="MBD1545708.1"/>
    </source>
</evidence>
<dbReference type="AlphaFoldDB" id="A0A926S3V2"/>
<accession>A0A926S3V2</accession>
<dbReference type="Proteomes" id="UP000598467">
    <property type="component" value="Unassembled WGS sequence"/>
</dbReference>
<dbReference type="RefSeq" id="WP_190290380.1">
    <property type="nucleotide sequence ID" value="NZ_JABFCZ010000005.1"/>
</dbReference>
<comment type="caution">
    <text evidence="1">The sequence shown here is derived from an EMBL/GenBank/DDBJ whole genome shotgun (WGS) entry which is preliminary data.</text>
</comment>